<dbReference type="GO" id="GO:0016884">
    <property type="term" value="F:carbon-nitrogen ligase activity, with glutamine as amido-N-donor"/>
    <property type="evidence" value="ECO:0007669"/>
    <property type="project" value="InterPro"/>
</dbReference>
<comment type="caution">
    <text evidence="1">The sequence shown here is derived from an EMBL/GenBank/DDBJ whole genome shotgun (WGS) entry which is preliminary data.</text>
</comment>
<dbReference type="InterPro" id="IPR003789">
    <property type="entry name" value="Asn/Gln_tRNA_amidoTrase-B-like"/>
</dbReference>
<proteinExistence type="predicted"/>
<reference evidence="2" key="1">
    <citation type="submission" date="2017-09" db="EMBL/GenBank/DDBJ databases">
        <title>Depth-based differentiation of microbial function through sediment-hosted aquifers and enrichment of novel symbionts in the deep terrestrial subsurface.</title>
        <authorList>
            <person name="Probst A.J."/>
            <person name="Ladd B."/>
            <person name="Jarett J.K."/>
            <person name="Geller-Mcgrath D.E."/>
            <person name="Sieber C.M.K."/>
            <person name="Emerson J.B."/>
            <person name="Anantharaman K."/>
            <person name="Thomas B.C."/>
            <person name="Malmstrom R."/>
            <person name="Stieglmeier M."/>
            <person name="Klingl A."/>
            <person name="Woyke T."/>
            <person name="Ryan C.M."/>
            <person name="Banfield J.F."/>
        </authorList>
    </citation>
    <scope>NUCLEOTIDE SEQUENCE [LARGE SCALE GENOMIC DNA]</scope>
</reference>
<dbReference type="SUPFAM" id="SSF89095">
    <property type="entry name" value="GatB/YqeY motif"/>
    <property type="match status" value="1"/>
</dbReference>
<organism evidence="1 2">
    <name type="scientific">Candidatus Roizmanbacteria bacterium CG_4_8_14_3_um_filter_36_10</name>
    <dbReference type="NCBI Taxonomy" id="1974834"/>
    <lineage>
        <taxon>Bacteria</taxon>
        <taxon>Candidatus Roizmaniibacteriota</taxon>
    </lineage>
</organism>
<gene>
    <name evidence="1" type="ORF">CO007_04095</name>
</gene>
<evidence type="ECO:0000313" key="1">
    <source>
        <dbReference type="EMBL" id="PJC81548.1"/>
    </source>
</evidence>
<evidence type="ECO:0008006" key="3">
    <source>
        <dbReference type="Google" id="ProtNLM"/>
    </source>
</evidence>
<sequence length="174" mass="19974">MSVFLVIFIKSFVALRFNFKNELVYNKKMIKAKIKQDQIQALKAGDRTKLNILRYILAKIQNQEISKQKELTDEQTIEVLQKQVKEIKETLEAAEKAGRPEMVNQSKTELEIVSAYLPKQLSDEELKKEIKKIIAGNQALCQKNPKAIIGLCVKQLKFKAETSRIITVINLLTK</sequence>
<accession>A0A2M8GLY8</accession>
<dbReference type="Pfam" id="PF09424">
    <property type="entry name" value="YqeY"/>
    <property type="match status" value="1"/>
</dbReference>
<dbReference type="PANTHER" id="PTHR28055">
    <property type="entry name" value="ALTERED INHERITANCE OF MITOCHONDRIA PROTEIN 41, MITOCHONDRIAL"/>
    <property type="match status" value="1"/>
</dbReference>
<dbReference type="AlphaFoldDB" id="A0A2M8GLY8"/>
<dbReference type="Gene3D" id="1.10.10.410">
    <property type="match status" value="1"/>
</dbReference>
<dbReference type="PANTHER" id="PTHR28055:SF1">
    <property type="entry name" value="ALTERED INHERITANCE OF MITOCHONDRIA PROTEIN 41, MITOCHONDRIAL"/>
    <property type="match status" value="1"/>
</dbReference>
<dbReference type="EMBL" id="PFQK01000071">
    <property type="protein sequence ID" value="PJC81548.1"/>
    <property type="molecule type" value="Genomic_DNA"/>
</dbReference>
<dbReference type="InterPro" id="IPR042184">
    <property type="entry name" value="YqeY/Aim41_N"/>
</dbReference>
<name>A0A2M8GLY8_9BACT</name>
<dbReference type="Proteomes" id="UP000229370">
    <property type="component" value="Unassembled WGS sequence"/>
</dbReference>
<evidence type="ECO:0000313" key="2">
    <source>
        <dbReference type="Proteomes" id="UP000229370"/>
    </source>
</evidence>
<protein>
    <recommendedName>
        <fullName evidence="3">Aspartyl-tRNA amidotransferase</fullName>
    </recommendedName>
</protein>
<dbReference type="InterPro" id="IPR023168">
    <property type="entry name" value="GatB_Yqey_C_2"/>
</dbReference>
<dbReference type="InterPro" id="IPR019004">
    <property type="entry name" value="YqeY/Aim41"/>
</dbReference>
<dbReference type="Gene3D" id="1.10.1510.10">
    <property type="entry name" value="Uncharacterised protein YqeY/AIM41 PF09424, N-terminal domain"/>
    <property type="match status" value="1"/>
</dbReference>